<dbReference type="KEGG" id="phe:Phep_3101"/>
<keyword evidence="7" id="KW-1185">Reference proteome</keyword>
<keyword evidence="1" id="KW-0805">Transcription regulation</keyword>
<dbReference type="PANTHER" id="PTHR43280:SF29">
    <property type="entry name" value="ARAC-FAMILY TRANSCRIPTIONAL REGULATOR"/>
    <property type="match status" value="1"/>
</dbReference>
<dbReference type="SMART" id="SM00342">
    <property type="entry name" value="HTH_ARAC"/>
    <property type="match status" value="1"/>
</dbReference>
<evidence type="ECO:0000313" key="6">
    <source>
        <dbReference type="EMBL" id="ACU05298.1"/>
    </source>
</evidence>
<dbReference type="PROSITE" id="PS01124">
    <property type="entry name" value="HTH_ARAC_FAMILY_2"/>
    <property type="match status" value="1"/>
</dbReference>
<evidence type="ECO:0000313" key="7">
    <source>
        <dbReference type="Proteomes" id="UP000000852"/>
    </source>
</evidence>
<keyword evidence="3" id="KW-0804">Transcription</keyword>
<feature type="domain" description="HTH araC/xylS-type" evidence="5">
    <location>
        <begin position="294"/>
        <end position="385"/>
    </location>
</feature>
<dbReference type="PANTHER" id="PTHR43280">
    <property type="entry name" value="ARAC-FAMILY TRANSCRIPTIONAL REGULATOR"/>
    <property type="match status" value="1"/>
</dbReference>
<dbReference type="InterPro" id="IPR018060">
    <property type="entry name" value="HTH_AraC"/>
</dbReference>
<feature type="transmembrane region" description="Helical" evidence="4">
    <location>
        <begin position="140"/>
        <end position="166"/>
    </location>
</feature>
<dbReference type="GO" id="GO:0003700">
    <property type="term" value="F:DNA-binding transcription factor activity"/>
    <property type="evidence" value="ECO:0007669"/>
    <property type="project" value="InterPro"/>
</dbReference>
<dbReference type="GO" id="GO:0043565">
    <property type="term" value="F:sequence-specific DNA binding"/>
    <property type="evidence" value="ECO:0007669"/>
    <property type="project" value="InterPro"/>
</dbReference>
<dbReference type="HOGENOM" id="CLU_041408_2_0_10"/>
<feature type="transmembrane region" description="Helical" evidence="4">
    <location>
        <begin position="67"/>
        <end position="87"/>
    </location>
</feature>
<name>C6Y373_PEDHD</name>
<evidence type="ECO:0000259" key="5">
    <source>
        <dbReference type="PROSITE" id="PS01124"/>
    </source>
</evidence>
<dbReference type="eggNOG" id="COG2207">
    <property type="taxonomic scope" value="Bacteria"/>
</dbReference>
<dbReference type="SUPFAM" id="SSF46689">
    <property type="entry name" value="Homeodomain-like"/>
    <property type="match status" value="1"/>
</dbReference>
<feature type="transmembrane region" description="Helical" evidence="4">
    <location>
        <begin position="216"/>
        <end position="235"/>
    </location>
</feature>
<dbReference type="STRING" id="485917.Phep_3101"/>
<dbReference type="InterPro" id="IPR009057">
    <property type="entry name" value="Homeodomain-like_sf"/>
</dbReference>
<keyword evidence="4" id="KW-0472">Membrane</keyword>
<organism evidence="6 7">
    <name type="scientific">Pedobacter heparinus (strain ATCC 13125 / DSM 2366 / CIP 104194 / JCM 7457 / NBRC 12017 / NCIMB 9290 / NRRL B-14731 / HIM 762-3)</name>
    <dbReference type="NCBI Taxonomy" id="485917"/>
    <lineage>
        <taxon>Bacteria</taxon>
        <taxon>Pseudomonadati</taxon>
        <taxon>Bacteroidota</taxon>
        <taxon>Sphingobacteriia</taxon>
        <taxon>Sphingobacteriales</taxon>
        <taxon>Sphingobacteriaceae</taxon>
        <taxon>Pedobacter</taxon>
    </lineage>
</organism>
<keyword evidence="4" id="KW-0812">Transmembrane</keyword>
<dbReference type="Proteomes" id="UP000000852">
    <property type="component" value="Chromosome"/>
</dbReference>
<evidence type="ECO:0000256" key="1">
    <source>
        <dbReference type="ARBA" id="ARBA00023015"/>
    </source>
</evidence>
<dbReference type="OrthoDB" id="9779074at2"/>
<dbReference type="AlphaFoldDB" id="C6Y373"/>
<evidence type="ECO:0000256" key="3">
    <source>
        <dbReference type="ARBA" id="ARBA00023163"/>
    </source>
</evidence>
<keyword evidence="4" id="KW-1133">Transmembrane helix</keyword>
<feature type="transmembrane region" description="Helical" evidence="4">
    <location>
        <begin position="187"/>
        <end position="210"/>
    </location>
</feature>
<accession>C6Y373</accession>
<proteinExistence type="predicted"/>
<evidence type="ECO:0000256" key="4">
    <source>
        <dbReference type="SAM" id="Phobius"/>
    </source>
</evidence>
<sequence length="389" mass="44692">MAIQNLDYSYYLSLFCCLHLWLLCLFLFFKKNRSIADQILALFLLGFSFIHVQHLVLQKGYLNEIPYLDPVMGIVLSALGPLFYFYVRAMTGERELLKKSRPHWLILIPSVINLIFLMLTKKAGELHNYYYADTRGETKYTLVNLLLLMGMTAYLLFYLIASIRVLNRHTAGIKASYSNVKRLQLGWLKDLIVILMVFSCIIAPVTILIADTKVSQLSIAYFSTFIYFIIVYKSLNYSVVFAPLALPEDLPLASEPELPLPVTERYQKSALSPAQVEEYGHTIEIFLVSNKLLFDEDLSLRQMADVLKLSPHVLSEVINRYYNKSFFDLINSFRIEEAKKQLRNINELNITIEGIGYNCGFGSKTTFYRAFKKHTGHTPTGYVTQNSIT</sequence>
<feature type="transmembrane region" description="Helical" evidence="4">
    <location>
        <begin position="41"/>
        <end position="61"/>
    </location>
</feature>
<protein>
    <submittedName>
        <fullName evidence="6">Helix-turn-helix-domain containing protein AraC type</fullName>
    </submittedName>
</protein>
<dbReference type="Pfam" id="PF12833">
    <property type="entry name" value="HTH_18"/>
    <property type="match status" value="1"/>
</dbReference>
<dbReference type="RefSeq" id="WP_015808907.1">
    <property type="nucleotide sequence ID" value="NC_013061.1"/>
</dbReference>
<dbReference type="PROSITE" id="PS00041">
    <property type="entry name" value="HTH_ARAC_FAMILY_1"/>
    <property type="match status" value="1"/>
</dbReference>
<feature type="transmembrane region" description="Helical" evidence="4">
    <location>
        <begin position="12"/>
        <end position="29"/>
    </location>
</feature>
<reference evidence="6 7" key="1">
    <citation type="journal article" date="2009" name="Stand. Genomic Sci.">
        <title>Complete genome sequence of Pedobacter heparinus type strain (HIM 762-3).</title>
        <authorList>
            <person name="Han C."/>
            <person name="Spring S."/>
            <person name="Lapidus A."/>
            <person name="Del Rio T.G."/>
            <person name="Tice H."/>
            <person name="Copeland A."/>
            <person name="Cheng J.F."/>
            <person name="Lucas S."/>
            <person name="Chen F."/>
            <person name="Nolan M."/>
            <person name="Bruce D."/>
            <person name="Goodwin L."/>
            <person name="Pitluck S."/>
            <person name="Ivanova N."/>
            <person name="Mavromatis K."/>
            <person name="Mikhailova N."/>
            <person name="Pati A."/>
            <person name="Chen A."/>
            <person name="Palaniappan K."/>
            <person name="Land M."/>
            <person name="Hauser L."/>
            <person name="Chang Y.J."/>
            <person name="Jeffries C.C."/>
            <person name="Saunders E."/>
            <person name="Chertkov O."/>
            <person name="Brettin T."/>
            <person name="Goker M."/>
            <person name="Rohde M."/>
            <person name="Bristow J."/>
            <person name="Eisen J.A."/>
            <person name="Markowitz V."/>
            <person name="Hugenholtz P."/>
            <person name="Kyrpides N.C."/>
            <person name="Klenk H.P."/>
            <person name="Detter J.C."/>
        </authorList>
    </citation>
    <scope>NUCLEOTIDE SEQUENCE [LARGE SCALE GENOMIC DNA]</scope>
    <source>
        <strain evidence="7">ATCC 13125 / DSM 2366 / CIP 104194 / JCM 7457 / NBRC 12017 / NCIMB 9290 / NRRL B-14731 / HIM 762-3</strain>
    </source>
</reference>
<dbReference type="EMBL" id="CP001681">
    <property type="protein sequence ID" value="ACU05298.1"/>
    <property type="molecule type" value="Genomic_DNA"/>
</dbReference>
<evidence type="ECO:0000256" key="2">
    <source>
        <dbReference type="ARBA" id="ARBA00023125"/>
    </source>
</evidence>
<dbReference type="InterPro" id="IPR018062">
    <property type="entry name" value="HTH_AraC-typ_CS"/>
</dbReference>
<gene>
    <name evidence="6" type="ordered locus">Phep_3101</name>
</gene>
<dbReference type="Gene3D" id="1.10.10.60">
    <property type="entry name" value="Homeodomain-like"/>
    <property type="match status" value="2"/>
</dbReference>
<feature type="transmembrane region" description="Helical" evidence="4">
    <location>
        <begin position="103"/>
        <end position="120"/>
    </location>
</feature>
<keyword evidence="2" id="KW-0238">DNA-binding</keyword>